<dbReference type="AlphaFoldDB" id="A0A8J7PJ57"/>
<dbReference type="Pfam" id="PF07737">
    <property type="entry name" value="ATLF"/>
    <property type="match status" value="1"/>
</dbReference>
<dbReference type="InterPro" id="IPR014781">
    <property type="entry name" value="Anthrax_toxin_lethal/edema_N/C"/>
</dbReference>
<accession>A0A8J7PJ57</accession>
<evidence type="ECO:0000313" key="3">
    <source>
        <dbReference type="EMBL" id="MBN8660390.1"/>
    </source>
</evidence>
<feature type="domain" description="Anthrax toxin lethal/endema factor N-/C-terminal" evidence="2">
    <location>
        <begin position="162"/>
        <end position="285"/>
    </location>
</feature>
<sequence length="355" mass="38422">MQNQSGNDQEKHDRPEKDGKNFAQNSGLPGIIDLFSRPGGVKLTNQGNKEQEKLPPVGVAKMLPDESIQLNLKAHTKDLEGEAELIYRPGDKDYQDILKHLGGLTPGETKLVAPFQDPKDQKDQKDQKDPQDKVDPKDGTDTGKPGALDQPPPPPSKQFSDKVNDTYNKMSDDVRNIVSRDGATLVPTRRITDTLPELKGQRPRGWPPGSTWDAVDGAYSPSKKLIVVAEEKEVKPGIWAPNNRTEDLVRHETGHAVNAAMDYISDDADFLQSYEAEKKAIHPINQKPLAYFLQGGGIGADETVAEAIAASEGGATGGLLFEKSFTATIDLIKKRIQAFAAAPPSPAGAASTPPP</sequence>
<dbReference type="Proteomes" id="UP000664277">
    <property type="component" value="Unassembled WGS sequence"/>
</dbReference>
<comment type="caution">
    <text evidence="3">The sequence shown here is derived from an EMBL/GenBank/DDBJ whole genome shotgun (WGS) entry which is preliminary data.</text>
</comment>
<reference evidence="3" key="1">
    <citation type="submission" date="2021-02" db="EMBL/GenBank/DDBJ databases">
        <title>Genome-Resolved Metagenomics of a Microbial Community Performing Photosynthetic Biological Nutrient Removal.</title>
        <authorList>
            <person name="Mcdaniel E.A."/>
        </authorList>
    </citation>
    <scope>NUCLEOTIDE SEQUENCE</scope>
    <source>
        <strain evidence="3">UWPOB_OBS1</strain>
    </source>
</reference>
<dbReference type="InterPro" id="IPR024079">
    <property type="entry name" value="MetalloPept_cat_dom_sf"/>
</dbReference>
<feature type="compositionally biased region" description="Basic and acidic residues" evidence="1">
    <location>
        <begin position="117"/>
        <end position="141"/>
    </location>
</feature>
<proteinExistence type="predicted"/>
<feature type="region of interest" description="Disordered" evidence="1">
    <location>
        <begin position="98"/>
        <end position="167"/>
    </location>
</feature>
<evidence type="ECO:0000313" key="4">
    <source>
        <dbReference type="Proteomes" id="UP000664277"/>
    </source>
</evidence>
<protein>
    <recommendedName>
        <fullName evidence="2">Anthrax toxin lethal/endema factor N-/C-terminal domain-containing protein</fullName>
    </recommendedName>
</protein>
<evidence type="ECO:0000256" key="1">
    <source>
        <dbReference type="SAM" id="MobiDB-lite"/>
    </source>
</evidence>
<gene>
    <name evidence="3" type="ORF">J0M35_08520</name>
</gene>
<name>A0A8J7PJ57_9BACT</name>
<feature type="region of interest" description="Disordered" evidence="1">
    <location>
        <begin position="1"/>
        <end position="55"/>
    </location>
</feature>
<dbReference type="GO" id="GO:0008237">
    <property type="term" value="F:metallopeptidase activity"/>
    <property type="evidence" value="ECO:0007669"/>
    <property type="project" value="InterPro"/>
</dbReference>
<feature type="compositionally biased region" description="Basic and acidic residues" evidence="1">
    <location>
        <begin position="8"/>
        <end position="20"/>
    </location>
</feature>
<organism evidence="3 4">
    <name type="scientific">Candidatus Obscuribacter phosphatis</name>
    <dbReference type="NCBI Taxonomy" id="1906157"/>
    <lineage>
        <taxon>Bacteria</taxon>
        <taxon>Bacillati</taxon>
        <taxon>Candidatus Melainabacteria</taxon>
        <taxon>Candidatus Obscuribacterales</taxon>
        <taxon>Candidatus Obscuribacteraceae</taxon>
        <taxon>Candidatus Obscuribacter</taxon>
    </lineage>
</organism>
<evidence type="ECO:0000259" key="2">
    <source>
        <dbReference type="Pfam" id="PF07737"/>
    </source>
</evidence>
<dbReference type="Gene3D" id="3.40.390.10">
    <property type="entry name" value="Collagenase (Catalytic Domain)"/>
    <property type="match status" value="1"/>
</dbReference>
<dbReference type="EMBL" id="JAFLCK010000010">
    <property type="protein sequence ID" value="MBN8660390.1"/>
    <property type="molecule type" value="Genomic_DNA"/>
</dbReference>